<dbReference type="SUPFAM" id="SSF55129">
    <property type="entry name" value="Ribosomal protein L30p/L7e"/>
    <property type="match status" value="1"/>
</dbReference>
<feature type="domain" description="Large ribosomal subunit protein uL30-like ferredoxin-like fold" evidence="2">
    <location>
        <begin position="1"/>
        <end position="29"/>
    </location>
</feature>
<evidence type="ECO:0000256" key="1">
    <source>
        <dbReference type="ARBA" id="ARBA00007594"/>
    </source>
</evidence>
<gene>
    <name evidence="3" type="ORF">METZ01_LOCUS165105</name>
</gene>
<evidence type="ECO:0000259" key="2">
    <source>
        <dbReference type="Pfam" id="PF00327"/>
    </source>
</evidence>
<dbReference type="AlphaFoldDB" id="A0A382BFI2"/>
<dbReference type="Pfam" id="PF00327">
    <property type="entry name" value="Ribosomal_L30"/>
    <property type="match status" value="1"/>
</dbReference>
<dbReference type="InterPro" id="IPR036919">
    <property type="entry name" value="Ribo_uL30_ferredoxin-like_sf"/>
</dbReference>
<proteinExistence type="inferred from homology"/>
<dbReference type="Gene3D" id="3.30.1390.20">
    <property type="entry name" value="Ribosomal protein L30, ferredoxin-like fold domain"/>
    <property type="match status" value="1"/>
</dbReference>
<comment type="similarity">
    <text evidence="1">Belongs to the universal ribosomal protein uL30 family.</text>
</comment>
<dbReference type="InterPro" id="IPR016082">
    <property type="entry name" value="Ribosomal_uL30_ferredoxin-like"/>
</dbReference>
<reference evidence="3" key="1">
    <citation type="submission" date="2018-05" db="EMBL/GenBank/DDBJ databases">
        <authorList>
            <person name="Lanie J.A."/>
            <person name="Ng W.-L."/>
            <person name="Kazmierczak K.M."/>
            <person name="Andrzejewski T.M."/>
            <person name="Davidsen T.M."/>
            <person name="Wayne K.J."/>
            <person name="Tettelin H."/>
            <person name="Glass J.I."/>
            <person name="Rusch D."/>
            <person name="Podicherti R."/>
            <person name="Tsui H.-C.T."/>
            <person name="Winkler M.E."/>
        </authorList>
    </citation>
    <scope>NUCLEOTIDE SEQUENCE</scope>
</reference>
<protein>
    <recommendedName>
        <fullName evidence="2">Large ribosomal subunit protein uL30-like ferredoxin-like fold domain-containing protein</fullName>
    </recommendedName>
</protein>
<sequence length="34" mass="3966">MGLRKLNQIITHDNKPEIIGMINKVKHLVKIIQE</sequence>
<name>A0A382BFI2_9ZZZZ</name>
<accession>A0A382BFI2</accession>
<dbReference type="EMBL" id="UINC01029473">
    <property type="protein sequence ID" value="SVB12251.1"/>
    <property type="molecule type" value="Genomic_DNA"/>
</dbReference>
<evidence type="ECO:0000313" key="3">
    <source>
        <dbReference type="EMBL" id="SVB12251.1"/>
    </source>
</evidence>
<organism evidence="3">
    <name type="scientific">marine metagenome</name>
    <dbReference type="NCBI Taxonomy" id="408172"/>
    <lineage>
        <taxon>unclassified sequences</taxon>
        <taxon>metagenomes</taxon>
        <taxon>ecological metagenomes</taxon>
    </lineage>
</organism>